<evidence type="ECO:0000256" key="1">
    <source>
        <dbReference type="SAM" id="Phobius"/>
    </source>
</evidence>
<feature type="transmembrane region" description="Helical" evidence="1">
    <location>
        <begin position="36"/>
        <end position="54"/>
    </location>
</feature>
<keyword evidence="1" id="KW-1133">Transmembrane helix</keyword>
<accession>A0ABU2NS65</accession>
<evidence type="ECO:0000313" key="3">
    <source>
        <dbReference type="Proteomes" id="UP001183414"/>
    </source>
</evidence>
<dbReference type="RefSeq" id="WP_311673394.1">
    <property type="nucleotide sequence ID" value="NZ_JAVREQ010000009.1"/>
</dbReference>
<reference evidence="3" key="1">
    <citation type="submission" date="2023-07" db="EMBL/GenBank/DDBJ databases">
        <title>30 novel species of actinomycetes from the DSMZ collection.</title>
        <authorList>
            <person name="Nouioui I."/>
        </authorList>
    </citation>
    <scope>NUCLEOTIDE SEQUENCE [LARGE SCALE GENOMIC DNA]</scope>
    <source>
        <strain evidence="3">DSM 42041</strain>
    </source>
</reference>
<gene>
    <name evidence="2" type="ORF">RM572_12540</name>
</gene>
<evidence type="ECO:0000313" key="2">
    <source>
        <dbReference type="EMBL" id="MDT0379594.1"/>
    </source>
</evidence>
<keyword evidence="1" id="KW-0472">Membrane</keyword>
<protein>
    <submittedName>
        <fullName evidence="2">Uncharacterized protein</fullName>
    </submittedName>
</protein>
<keyword evidence="1" id="KW-0812">Transmembrane</keyword>
<proteinExistence type="predicted"/>
<dbReference type="EMBL" id="JAVREQ010000009">
    <property type="protein sequence ID" value="MDT0379594.1"/>
    <property type="molecule type" value="Genomic_DNA"/>
</dbReference>
<sequence length="66" mass="7021">MQRWKVPMQIAVGVLLVAMTVAVLLTTPLDSIAAKGALAGIAMGFAGLIFGVYYDRKQAAARAREE</sequence>
<comment type="caution">
    <text evidence="2">The sequence shown here is derived from an EMBL/GenBank/DDBJ whole genome shotgun (WGS) entry which is preliminary data.</text>
</comment>
<dbReference type="Proteomes" id="UP001183414">
    <property type="component" value="Unassembled WGS sequence"/>
</dbReference>
<organism evidence="2 3">
    <name type="scientific">Streptomyces hazeniae</name>
    <dbReference type="NCBI Taxonomy" id="3075538"/>
    <lineage>
        <taxon>Bacteria</taxon>
        <taxon>Bacillati</taxon>
        <taxon>Actinomycetota</taxon>
        <taxon>Actinomycetes</taxon>
        <taxon>Kitasatosporales</taxon>
        <taxon>Streptomycetaceae</taxon>
        <taxon>Streptomyces</taxon>
    </lineage>
</organism>
<keyword evidence="3" id="KW-1185">Reference proteome</keyword>
<name>A0ABU2NS65_9ACTN</name>